<evidence type="ECO:0000256" key="2">
    <source>
        <dbReference type="ARBA" id="ARBA00023002"/>
    </source>
</evidence>
<dbReference type="PANTHER" id="PTHR11606">
    <property type="entry name" value="GLUTAMATE DEHYDROGENASE"/>
    <property type="match status" value="1"/>
</dbReference>
<dbReference type="STRING" id="1382798.PK35_14200"/>
<dbReference type="Pfam" id="PF00208">
    <property type="entry name" value="ELFV_dehydrog"/>
    <property type="match status" value="1"/>
</dbReference>
<dbReference type="InterPro" id="IPR006096">
    <property type="entry name" value="Glu/Leu/Phe/Val/Trp_DH_C"/>
</dbReference>
<dbReference type="EMBL" id="JTDV01000014">
    <property type="protein sequence ID" value="KJD31554.1"/>
    <property type="molecule type" value="Genomic_DNA"/>
</dbReference>
<evidence type="ECO:0000313" key="6">
    <source>
        <dbReference type="Proteomes" id="UP000032361"/>
    </source>
</evidence>
<dbReference type="RefSeq" id="WP_044627227.1">
    <property type="nucleotide sequence ID" value="NZ_JTDV01000014.1"/>
</dbReference>
<dbReference type="Pfam" id="PF02812">
    <property type="entry name" value="ELFV_dehydrog_N"/>
    <property type="match status" value="1"/>
</dbReference>
<dbReference type="InterPro" id="IPR046346">
    <property type="entry name" value="Aminoacid_DH-like_N_sf"/>
</dbReference>
<gene>
    <name evidence="5" type="ORF">PK35_14200</name>
</gene>
<evidence type="ECO:0000256" key="3">
    <source>
        <dbReference type="RuleBase" id="RU004417"/>
    </source>
</evidence>
<dbReference type="Proteomes" id="UP000032361">
    <property type="component" value="Unassembled WGS sequence"/>
</dbReference>
<dbReference type="InterPro" id="IPR006095">
    <property type="entry name" value="Glu/Leu/Phe/Val/Trp_DH"/>
</dbReference>
<dbReference type="PRINTS" id="PR00082">
    <property type="entry name" value="GLFDHDRGNASE"/>
</dbReference>
<organism evidence="5 6">
    <name type="scientific">Neotamlana nanhaiensis</name>
    <dbReference type="NCBI Taxonomy" id="1382798"/>
    <lineage>
        <taxon>Bacteria</taxon>
        <taxon>Pseudomonadati</taxon>
        <taxon>Bacteroidota</taxon>
        <taxon>Flavobacteriia</taxon>
        <taxon>Flavobacteriales</taxon>
        <taxon>Flavobacteriaceae</taxon>
        <taxon>Neotamlana</taxon>
    </lineage>
</organism>
<dbReference type="PANTHER" id="PTHR11606:SF13">
    <property type="entry name" value="GLUTAMATE DEHYDROGENASE 1, MITOCHONDRIAL"/>
    <property type="match status" value="1"/>
</dbReference>
<dbReference type="AlphaFoldDB" id="A0A0D7VXN6"/>
<sequence length="408" mass="44949">MKALLKKYENKEPEIVFNWKDAETEAEGWVVINSLRGGAAGGGTRMRLGLDVNEVLSLAKTMEIKFTVSGPAIGGAKSGINFNPLDPRKKGVLERWYKAVSPLLKSYYGTGGDLNVDEIHEVIPITEESGVWHPQEGVFNGHFRPTEADKINRIGQLRHGVIKVIENPKYSPNVARKYTVADMITGFGVAEAVKQYYNIYGATIKGKRAVVQGFGNVGAAAAFYLSQMGAKVVGVIDVVGGVINEEGFSFEEITELFLNKTGNTLNAENLIPFNEINEKIWEINTEIFAPCAASRLITKNQIDTMINSGLEVVSCGANVPFADKEIFFGPIMEYTDDRVSLIPDFISNCGMARVFAYFMERKVQMTDEAIFSDTSNVIKTALQNIHNKNKLQTKISATAFEIALNQLI</sequence>
<dbReference type="SUPFAM" id="SSF53223">
    <property type="entry name" value="Aminoacid dehydrogenase-like, N-terminal domain"/>
    <property type="match status" value="1"/>
</dbReference>
<name>A0A0D7VXN6_9FLAO</name>
<keyword evidence="6" id="KW-1185">Reference proteome</keyword>
<protein>
    <submittedName>
        <fullName evidence="5">Amino acid dehydrogenase</fullName>
    </submittedName>
</protein>
<reference evidence="5 6" key="1">
    <citation type="journal article" date="2015" name="Antonie Van Leeuwenhoek">
        <title>Tamlana nanhaiensis sp. nov., isolated from surface seawater collected from the South China Sea.</title>
        <authorList>
            <person name="Liu X."/>
            <person name="Lai Q."/>
            <person name="Du Y."/>
            <person name="Li G."/>
            <person name="Sun F."/>
            <person name="Shao Z."/>
        </authorList>
    </citation>
    <scope>NUCLEOTIDE SEQUENCE [LARGE SCALE GENOMIC DNA]</scope>
    <source>
        <strain evidence="5 6">FHC16</strain>
    </source>
</reference>
<dbReference type="Gene3D" id="3.40.50.720">
    <property type="entry name" value="NAD(P)-binding Rossmann-like Domain"/>
    <property type="match status" value="1"/>
</dbReference>
<keyword evidence="2 3" id="KW-0560">Oxidoreductase</keyword>
<dbReference type="SMART" id="SM00839">
    <property type="entry name" value="ELFV_dehydrog"/>
    <property type="match status" value="1"/>
</dbReference>
<dbReference type="GO" id="GO:0004352">
    <property type="term" value="F:glutamate dehydrogenase (NAD+) activity"/>
    <property type="evidence" value="ECO:0007669"/>
    <property type="project" value="TreeGrafter"/>
</dbReference>
<comment type="similarity">
    <text evidence="1 3">Belongs to the Glu/Leu/Phe/Val dehydrogenases family.</text>
</comment>
<dbReference type="InterPro" id="IPR036291">
    <property type="entry name" value="NAD(P)-bd_dom_sf"/>
</dbReference>
<dbReference type="OrthoDB" id="9803297at2"/>
<evidence type="ECO:0000256" key="1">
    <source>
        <dbReference type="ARBA" id="ARBA00006382"/>
    </source>
</evidence>
<dbReference type="SUPFAM" id="SSF51735">
    <property type="entry name" value="NAD(P)-binding Rossmann-fold domains"/>
    <property type="match status" value="1"/>
</dbReference>
<dbReference type="Gene3D" id="3.40.50.10860">
    <property type="entry name" value="Leucine Dehydrogenase, chain A, domain 1"/>
    <property type="match status" value="1"/>
</dbReference>
<evidence type="ECO:0000259" key="4">
    <source>
        <dbReference type="SMART" id="SM00839"/>
    </source>
</evidence>
<proteinExistence type="inferred from homology"/>
<comment type="caution">
    <text evidence="5">The sequence shown here is derived from an EMBL/GenBank/DDBJ whole genome shotgun (WGS) entry which is preliminary data.</text>
</comment>
<evidence type="ECO:0000313" key="5">
    <source>
        <dbReference type="EMBL" id="KJD31554.1"/>
    </source>
</evidence>
<dbReference type="GO" id="GO:0006538">
    <property type="term" value="P:L-glutamate catabolic process"/>
    <property type="evidence" value="ECO:0007669"/>
    <property type="project" value="TreeGrafter"/>
</dbReference>
<feature type="domain" description="Glutamate/phenylalanine/leucine/valine/L-tryptophan dehydrogenase C-terminal" evidence="4">
    <location>
        <begin position="181"/>
        <end position="407"/>
    </location>
</feature>
<dbReference type="InterPro" id="IPR006097">
    <property type="entry name" value="Glu/Leu/Phe/Val/Trp_DH_dimer"/>
</dbReference>
<dbReference type="PATRIC" id="fig|1382798.3.peg.1402"/>
<accession>A0A0D7VXN6</accession>